<dbReference type="PANTHER" id="PTHR21310">
    <property type="entry name" value="AMINOGLYCOSIDE PHOSPHOTRANSFERASE-RELATED-RELATED"/>
    <property type="match status" value="1"/>
</dbReference>
<feature type="domain" description="Aminoglycoside phosphotransferase" evidence="1">
    <location>
        <begin position="35"/>
        <end position="258"/>
    </location>
</feature>
<evidence type="ECO:0000259" key="1">
    <source>
        <dbReference type="Pfam" id="PF01636"/>
    </source>
</evidence>
<evidence type="ECO:0000313" key="2">
    <source>
        <dbReference type="EMBL" id="GLC28607.1"/>
    </source>
</evidence>
<keyword evidence="3" id="KW-1185">Reference proteome</keyword>
<dbReference type="Gene3D" id="3.30.200.20">
    <property type="entry name" value="Phosphorylase Kinase, domain 1"/>
    <property type="match status" value="1"/>
</dbReference>
<accession>A0ABQ5N073</accession>
<dbReference type="InterPro" id="IPR011009">
    <property type="entry name" value="Kinase-like_dom_sf"/>
</dbReference>
<dbReference type="SUPFAM" id="SSF56112">
    <property type="entry name" value="Protein kinase-like (PK-like)"/>
    <property type="match status" value="1"/>
</dbReference>
<evidence type="ECO:0000313" key="3">
    <source>
        <dbReference type="Proteomes" id="UP001208567"/>
    </source>
</evidence>
<sequence length="324" mass="37629">MSKSRIYQELELKDIELIMKKSFENDTLVDSYDFLKGGLFNTTYVIKTLNPTKKLVLRVAPIREELLLNYEKSMMKSEPVIYRLLESNGIPTPKVLKCDITHEIINRDYIVMEYIEGISLSHPSFPREARNKIKEELGAYTAKIHNIKSNTFGWITPEGNIRGSNKWADIISELAQEISEKTARNNVFDHSDIKVFDSFFSKHIELFDISVKPSLVHNDLWDPNIIVNKVDGSWKIVAIIDADRAMFADSEYEYVLWSNDAIFINGYGKELDMTFEGKLRRRAYSMILSFMVSYVHKVQSNNKNDYGITKRWALDEVNLIKEFI</sequence>
<protein>
    <recommendedName>
        <fullName evidence="1">Aminoglycoside phosphotransferase domain-containing protein</fullName>
    </recommendedName>
</protein>
<proteinExistence type="predicted"/>
<gene>
    <name evidence="2" type="ORF">bsdE14_00170</name>
</gene>
<dbReference type="Proteomes" id="UP001208567">
    <property type="component" value="Unassembled WGS sequence"/>
</dbReference>
<reference evidence="2 3" key="1">
    <citation type="journal article" date="2024" name="Int. J. Syst. Evol. Microbiol.">
        <title>Clostridium omnivorum sp. nov., isolated from anoxic soil under the treatment of reductive soil disinfestation.</title>
        <authorList>
            <person name="Ueki A."/>
            <person name="Tonouchi A."/>
            <person name="Kaku N."/>
            <person name="Honma S."/>
            <person name="Ueki K."/>
        </authorList>
    </citation>
    <scope>NUCLEOTIDE SEQUENCE [LARGE SCALE GENOMIC DNA]</scope>
    <source>
        <strain evidence="2 3">E14</strain>
    </source>
</reference>
<comment type="caution">
    <text evidence="2">The sequence shown here is derived from an EMBL/GenBank/DDBJ whole genome shotgun (WGS) entry which is preliminary data.</text>
</comment>
<organism evidence="2 3">
    <name type="scientific">Clostridium omnivorum</name>
    <dbReference type="NCBI Taxonomy" id="1604902"/>
    <lineage>
        <taxon>Bacteria</taxon>
        <taxon>Bacillati</taxon>
        <taxon>Bacillota</taxon>
        <taxon>Clostridia</taxon>
        <taxon>Eubacteriales</taxon>
        <taxon>Clostridiaceae</taxon>
        <taxon>Clostridium</taxon>
    </lineage>
</organism>
<dbReference type="PANTHER" id="PTHR21310:SF15">
    <property type="entry name" value="AMINOGLYCOSIDE PHOSPHOTRANSFERASE DOMAIN-CONTAINING PROTEIN"/>
    <property type="match status" value="1"/>
</dbReference>
<dbReference type="InterPro" id="IPR002575">
    <property type="entry name" value="Aminoglycoside_PTrfase"/>
</dbReference>
<name>A0ABQ5N073_9CLOT</name>
<dbReference type="RefSeq" id="WP_264847871.1">
    <property type="nucleotide sequence ID" value="NZ_BRXR01000001.1"/>
</dbReference>
<dbReference type="InterPro" id="IPR051678">
    <property type="entry name" value="AGP_Transferase"/>
</dbReference>
<dbReference type="EMBL" id="BRXR01000001">
    <property type="protein sequence ID" value="GLC28607.1"/>
    <property type="molecule type" value="Genomic_DNA"/>
</dbReference>
<dbReference type="Pfam" id="PF01636">
    <property type="entry name" value="APH"/>
    <property type="match status" value="1"/>
</dbReference>
<dbReference type="Gene3D" id="3.90.1200.10">
    <property type="match status" value="1"/>
</dbReference>